<evidence type="ECO:0000256" key="7">
    <source>
        <dbReference type="ARBA" id="ARBA00023278"/>
    </source>
</evidence>
<evidence type="ECO:0000256" key="1">
    <source>
        <dbReference type="ARBA" id="ARBA00004271"/>
    </source>
</evidence>
<dbReference type="InterPro" id="IPR033250">
    <property type="entry name" value="CEP"/>
</dbReference>
<accession>A0A922K1M2</accession>
<dbReference type="GO" id="GO:2000280">
    <property type="term" value="P:regulation of root development"/>
    <property type="evidence" value="ECO:0007669"/>
    <property type="project" value="TreeGrafter"/>
</dbReference>
<evidence type="ECO:0000256" key="5">
    <source>
        <dbReference type="ARBA" id="ARBA00022702"/>
    </source>
</evidence>
<dbReference type="GO" id="GO:1902025">
    <property type="term" value="P:nitrate import"/>
    <property type="evidence" value="ECO:0007669"/>
    <property type="project" value="TreeGrafter"/>
</dbReference>
<feature type="region of interest" description="Disordered" evidence="8">
    <location>
        <begin position="87"/>
        <end position="124"/>
    </location>
</feature>
<dbReference type="GO" id="GO:0006995">
    <property type="term" value="P:cellular response to nitrogen starvation"/>
    <property type="evidence" value="ECO:0007669"/>
    <property type="project" value="UniProtKB-ARBA"/>
</dbReference>
<feature type="chain" id="PRO_5037456688" evidence="9">
    <location>
        <begin position="29"/>
        <end position="124"/>
    </location>
</feature>
<gene>
    <name evidence="10" type="ORF">I3842_01G019800</name>
</gene>
<feature type="signal peptide" evidence="9">
    <location>
        <begin position="1"/>
        <end position="28"/>
    </location>
</feature>
<proteinExistence type="inferred from homology"/>
<evidence type="ECO:0000313" key="11">
    <source>
        <dbReference type="Proteomes" id="UP000811246"/>
    </source>
</evidence>
<evidence type="ECO:0000256" key="8">
    <source>
        <dbReference type="SAM" id="MobiDB-lite"/>
    </source>
</evidence>
<keyword evidence="3" id="KW-0052">Apoplast</keyword>
<dbReference type="GO" id="GO:1901371">
    <property type="term" value="P:regulation of leaf morphogenesis"/>
    <property type="evidence" value="ECO:0007669"/>
    <property type="project" value="TreeGrafter"/>
</dbReference>
<evidence type="ECO:0000256" key="2">
    <source>
        <dbReference type="ARBA" id="ARBA00008963"/>
    </source>
</evidence>
<dbReference type="PANTHER" id="PTHR33348">
    <property type="entry name" value="PRECURSOR OF CEP5"/>
    <property type="match status" value="1"/>
</dbReference>
<keyword evidence="6 9" id="KW-0732">Signal</keyword>
<evidence type="ECO:0000256" key="6">
    <source>
        <dbReference type="ARBA" id="ARBA00022729"/>
    </source>
</evidence>
<evidence type="ECO:0000256" key="9">
    <source>
        <dbReference type="SAM" id="SignalP"/>
    </source>
</evidence>
<dbReference type="AlphaFoldDB" id="A0A922K1M2"/>
<dbReference type="PANTHER" id="PTHR33348:SF3">
    <property type="entry name" value="PRECURSOR OF CEP1"/>
    <property type="match status" value="1"/>
</dbReference>
<evidence type="ECO:0000313" key="10">
    <source>
        <dbReference type="EMBL" id="KAG6729278.1"/>
    </source>
</evidence>
<keyword evidence="7" id="KW-0379">Hydroxylation</keyword>
<dbReference type="Proteomes" id="UP000811246">
    <property type="component" value="Chromosome 1"/>
</dbReference>
<evidence type="ECO:0000256" key="4">
    <source>
        <dbReference type="ARBA" id="ARBA00022525"/>
    </source>
</evidence>
<dbReference type="EMBL" id="CM031825">
    <property type="protein sequence ID" value="KAG6729278.1"/>
    <property type="molecule type" value="Genomic_DNA"/>
</dbReference>
<comment type="caution">
    <text evidence="10">The sequence shown here is derived from an EMBL/GenBank/DDBJ whole genome shotgun (WGS) entry which is preliminary data.</text>
</comment>
<evidence type="ECO:0000256" key="3">
    <source>
        <dbReference type="ARBA" id="ARBA00022523"/>
    </source>
</evidence>
<keyword evidence="5" id="KW-0372">Hormone</keyword>
<keyword evidence="4" id="KW-0964">Secreted</keyword>
<dbReference type="GO" id="GO:0048046">
    <property type="term" value="C:apoplast"/>
    <property type="evidence" value="ECO:0007669"/>
    <property type="project" value="UniProtKB-SubCell"/>
</dbReference>
<dbReference type="GO" id="GO:0048364">
    <property type="term" value="P:root development"/>
    <property type="evidence" value="ECO:0007669"/>
    <property type="project" value="InterPro"/>
</dbReference>
<comment type="similarity">
    <text evidence="2">Belongs to the C-terminally encoded plant signaling peptide (CEP) family.</text>
</comment>
<sequence length="124" mass="13768">MAHNKFLIFACLFLFVLIFSQETQFIEGRRLLVGKNNEFQKLPTHNKIHEKETNKHGGKFRDDHHDMMATSDAITHEAILQSPPIAAADEGVAPPPPPPAHAMITDFRPTTPGHSPGIGHPIHP</sequence>
<dbReference type="GO" id="GO:0005179">
    <property type="term" value="F:hormone activity"/>
    <property type="evidence" value="ECO:0007669"/>
    <property type="project" value="UniProtKB-KW"/>
</dbReference>
<name>A0A922K1M2_CARIL</name>
<protein>
    <submittedName>
        <fullName evidence="10">Uncharacterized protein</fullName>
    </submittedName>
</protein>
<organism evidence="10 11">
    <name type="scientific">Carya illinoinensis</name>
    <name type="common">Pecan</name>
    <dbReference type="NCBI Taxonomy" id="32201"/>
    <lineage>
        <taxon>Eukaryota</taxon>
        <taxon>Viridiplantae</taxon>
        <taxon>Streptophyta</taxon>
        <taxon>Embryophyta</taxon>
        <taxon>Tracheophyta</taxon>
        <taxon>Spermatophyta</taxon>
        <taxon>Magnoliopsida</taxon>
        <taxon>eudicotyledons</taxon>
        <taxon>Gunneridae</taxon>
        <taxon>Pentapetalae</taxon>
        <taxon>rosids</taxon>
        <taxon>fabids</taxon>
        <taxon>Fagales</taxon>
        <taxon>Juglandaceae</taxon>
        <taxon>Carya</taxon>
    </lineage>
</organism>
<comment type="subcellular location">
    <subcellularLocation>
        <location evidence="1">Secreted</location>
        <location evidence="1">Extracellular space</location>
        <location evidence="1">Apoplast</location>
    </subcellularLocation>
</comment>
<reference evidence="10" key="1">
    <citation type="submission" date="2021-01" db="EMBL/GenBank/DDBJ databases">
        <authorList>
            <person name="Lovell J.T."/>
            <person name="Bentley N."/>
            <person name="Bhattarai G."/>
            <person name="Jenkins J.W."/>
            <person name="Sreedasyam A."/>
            <person name="Alarcon Y."/>
            <person name="Bock C."/>
            <person name="Boston L."/>
            <person name="Carlson J."/>
            <person name="Cervantes K."/>
            <person name="Clermont K."/>
            <person name="Krom N."/>
            <person name="Kubenka K."/>
            <person name="Mamidi S."/>
            <person name="Mattison C."/>
            <person name="Monteros M."/>
            <person name="Pisani C."/>
            <person name="Plott C."/>
            <person name="Rajasekar S."/>
            <person name="Rhein H.S."/>
            <person name="Rohla C."/>
            <person name="Song M."/>
            <person name="Hilaire R.S."/>
            <person name="Shu S."/>
            <person name="Wells L."/>
            <person name="Wang X."/>
            <person name="Webber J."/>
            <person name="Heerema R.J."/>
            <person name="Klein P."/>
            <person name="Conner P."/>
            <person name="Grauke L."/>
            <person name="Grimwood J."/>
            <person name="Schmutz J."/>
            <person name="Randall J.J."/>
        </authorList>
    </citation>
    <scope>NUCLEOTIDE SEQUENCE</scope>
    <source>
        <tissue evidence="10">Leaf</tissue>
    </source>
</reference>